<feature type="transmembrane region" description="Helical" evidence="1">
    <location>
        <begin position="182"/>
        <end position="205"/>
    </location>
</feature>
<sequence>MANINKILIIYLATDLLFVLGGALLFGTALIFEAKIQTAPSLDSAPTILLFKQVPLQGAAVNAVFVFATFAISLPGVLMSDNRFWLKLQGWLIIVCAGFTLVLGLIIWYDTLQTRAELNVLWGQESTAMQSLLQQAFNCCGYLNSTSPSFVQDSTCISPLIAAGMLGCVGPFSNFSNSTLNLVFTAGFGIVALDVILLICVAVLLKDRKEKHRYRLIDAKSEFAVI</sequence>
<feature type="transmembrane region" description="Helical" evidence="1">
    <location>
        <begin position="7"/>
        <end position="32"/>
    </location>
</feature>
<proteinExistence type="predicted"/>
<reference evidence="2 3" key="1">
    <citation type="journal article" date="2015" name="Environ. Microbiol.">
        <title>Metagenome sequence of Elaphomyces granulatus from sporocarp tissue reveals Ascomycota ectomycorrhizal fingerprints of genome expansion and a Proteobacteria-rich microbiome.</title>
        <authorList>
            <person name="Quandt C.A."/>
            <person name="Kohler A."/>
            <person name="Hesse C.N."/>
            <person name="Sharpton T.J."/>
            <person name="Martin F."/>
            <person name="Spatafora J.W."/>
        </authorList>
    </citation>
    <scope>NUCLEOTIDE SEQUENCE [LARGE SCALE GENOMIC DNA]</scope>
    <source>
        <strain evidence="2 3">OSC145934</strain>
    </source>
</reference>
<protein>
    <recommendedName>
        <fullName evidence="4">Tetraspanin</fullName>
    </recommendedName>
</protein>
<name>A0A232LVD9_9EURO</name>
<dbReference type="EMBL" id="NPHW01004352">
    <property type="protein sequence ID" value="OXV08044.1"/>
    <property type="molecule type" value="Genomic_DNA"/>
</dbReference>
<evidence type="ECO:0000313" key="2">
    <source>
        <dbReference type="EMBL" id="OXV08044.1"/>
    </source>
</evidence>
<dbReference type="Proteomes" id="UP000243515">
    <property type="component" value="Unassembled WGS sequence"/>
</dbReference>
<feature type="transmembrane region" description="Helical" evidence="1">
    <location>
        <begin position="90"/>
        <end position="109"/>
    </location>
</feature>
<keyword evidence="1" id="KW-0812">Transmembrane</keyword>
<feature type="transmembrane region" description="Helical" evidence="1">
    <location>
        <begin position="59"/>
        <end position="78"/>
    </location>
</feature>
<dbReference type="OrthoDB" id="2279611at2759"/>
<gene>
    <name evidence="2" type="ORF">Egran_04193</name>
</gene>
<keyword evidence="1" id="KW-1133">Transmembrane helix</keyword>
<organism evidence="2 3">
    <name type="scientific">Elaphomyces granulatus</name>
    <dbReference type="NCBI Taxonomy" id="519963"/>
    <lineage>
        <taxon>Eukaryota</taxon>
        <taxon>Fungi</taxon>
        <taxon>Dikarya</taxon>
        <taxon>Ascomycota</taxon>
        <taxon>Pezizomycotina</taxon>
        <taxon>Eurotiomycetes</taxon>
        <taxon>Eurotiomycetidae</taxon>
        <taxon>Eurotiales</taxon>
        <taxon>Elaphomycetaceae</taxon>
        <taxon>Elaphomyces</taxon>
    </lineage>
</organism>
<evidence type="ECO:0008006" key="4">
    <source>
        <dbReference type="Google" id="ProtNLM"/>
    </source>
</evidence>
<dbReference type="AlphaFoldDB" id="A0A232LVD9"/>
<keyword evidence="3" id="KW-1185">Reference proteome</keyword>
<evidence type="ECO:0000256" key="1">
    <source>
        <dbReference type="SAM" id="Phobius"/>
    </source>
</evidence>
<accession>A0A232LVD9</accession>
<comment type="caution">
    <text evidence="2">The sequence shown here is derived from an EMBL/GenBank/DDBJ whole genome shotgun (WGS) entry which is preliminary data.</text>
</comment>
<evidence type="ECO:0000313" key="3">
    <source>
        <dbReference type="Proteomes" id="UP000243515"/>
    </source>
</evidence>
<keyword evidence="1" id="KW-0472">Membrane</keyword>